<keyword evidence="3" id="KW-1185">Reference proteome</keyword>
<dbReference type="Proteomes" id="UP000183410">
    <property type="component" value="Unassembled WGS sequence"/>
</dbReference>
<evidence type="ECO:0000313" key="3">
    <source>
        <dbReference type="Proteomes" id="UP000183410"/>
    </source>
</evidence>
<organism evidence="2 3">
    <name type="scientific">Paenibacillus algorifonticola</name>
    <dbReference type="NCBI Taxonomy" id="684063"/>
    <lineage>
        <taxon>Bacteria</taxon>
        <taxon>Bacillati</taxon>
        <taxon>Bacillota</taxon>
        <taxon>Bacilli</taxon>
        <taxon>Bacillales</taxon>
        <taxon>Paenibacillaceae</taxon>
        <taxon>Paenibacillus</taxon>
    </lineage>
</organism>
<dbReference type="OrthoDB" id="249246at2"/>
<protein>
    <submittedName>
        <fullName evidence="2">Uncharacterized protein</fullName>
    </submittedName>
</protein>
<proteinExistence type="predicted"/>
<accession>A0A1I2EWB8</accession>
<gene>
    <name evidence="2" type="ORF">SAMN04487969_110113</name>
</gene>
<feature type="region of interest" description="Disordered" evidence="1">
    <location>
        <begin position="15"/>
        <end position="37"/>
    </location>
</feature>
<reference evidence="3" key="1">
    <citation type="submission" date="2016-10" db="EMBL/GenBank/DDBJ databases">
        <authorList>
            <person name="Varghese N."/>
            <person name="Submissions S."/>
        </authorList>
    </citation>
    <scope>NUCLEOTIDE SEQUENCE [LARGE SCALE GENOMIC DNA]</scope>
    <source>
        <strain evidence="3">CGMCC 1.10223</strain>
    </source>
</reference>
<dbReference type="AlphaFoldDB" id="A0A1I2EWB8"/>
<name>A0A1I2EWB8_9BACL</name>
<evidence type="ECO:0000256" key="1">
    <source>
        <dbReference type="SAM" id="MobiDB-lite"/>
    </source>
</evidence>
<evidence type="ECO:0000313" key="2">
    <source>
        <dbReference type="EMBL" id="SFE97392.1"/>
    </source>
</evidence>
<sequence length="210" mass="23916">MMKYADEKVIAMLFGGDEEEREKDRKGEDSPSPSLEGMTLHVQGERHQFARRFIPGGEASIVLSQAFTVMDEETARLKYPAERRPKLIFTNEQTSINVAFQQTGFEIEPDDVEEFSGTMLAVLKRSQPAARWFHEGMREVGGKPVAFFAYLTPALDCNLYNLMLLAELNGRAIACTFNCMEEEMDDWRKLGEAMLASIKWHLPEQEGDRL</sequence>
<dbReference type="RefSeq" id="WP_143088552.1">
    <property type="nucleotide sequence ID" value="NZ_FONN01000010.1"/>
</dbReference>
<dbReference type="Gene3D" id="3.40.1000.10">
    <property type="entry name" value="Mog1/PsbP, alpha/beta/alpha sandwich"/>
    <property type="match status" value="1"/>
</dbReference>
<dbReference type="EMBL" id="FONN01000010">
    <property type="protein sequence ID" value="SFE97392.1"/>
    <property type="molecule type" value="Genomic_DNA"/>
</dbReference>